<comment type="caution">
    <text evidence="2">The sequence shown here is derived from an EMBL/GenBank/DDBJ whole genome shotgun (WGS) entry which is preliminary data.</text>
</comment>
<protein>
    <submittedName>
        <fullName evidence="2">Transcription-associated recombination protein</fullName>
    </submittedName>
</protein>
<dbReference type="VEuPathDB" id="MicrosporidiaDB:AAJ76_2000173698"/>
<dbReference type="PROSITE" id="PS50250">
    <property type="entry name" value="PCI"/>
    <property type="match status" value="1"/>
</dbReference>
<gene>
    <name evidence="2" type="ORF">AAJ76_2000173698</name>
</gene>
<accession>A0A0F9WV41</accession>
<dbReference type="RefSeq" id="XP_024332345.1">
    <property type="nucleotide sequence ID" value="XM_024474468.1"/>
</dbReference>
<dbReference type="OMA" id="YDICISK"/>
<dbReference type="InterPro" id="IPR050756">
    <property type="entry name" value="CSN3"/>
</dbReference>
<dbReference type="OrthoDB" id="1713558at2759"/>
<dbReference type="VEuPathDB" id="MicrosporidiaDB:NCER_100950"/>
<feature type="domain" description="PCI" evidence="1">
    <location>
        <begin position="140"/>
        <end position="323"/>
    </location>
</feature>
<dbReference type="PANTHER" id="PTHR10758:SF2">
    <property type="entry name" value="26S PROTEASOME NON-ATPASE REGULATORY SUBUNIT 3"/>
    <property type="match status" value="1"/>
</dbReference>
<dbReference type="PANTHER" id="PTHR10758">
    <property type="entry name" value="26S PROTEASOME NON-ATPASE REGULATORY SUBUNIT 3/COP9 SIGNALOSOME COMPLEX SUBUNIT 3"/>
    <property type="match status" value="1"/>
</dbReference>
<dbReference type="Pfam" id="PF01399">
    <property type="entry name" value="PCI"/>
    <property type="match status" value="1"/>
</dbReference>
<dbReference type="GO" id="GO:0006511">
    <property type="term" value="P:ubiquitin-dependent protein catabolic process"/>
    <property type="evidence" value="ECO:0007669"/>
    <property type="project" value="TreeGrafter"/>
</dbReference>
<sequence length="359" mass="42534">MKTELLQTIIKTQDYNLFSRKYLEINKMLDITVLQSLVSNNEMDILLKTLELMLFFKNKKYLEVISCIENDIKGLLLGKIRAYDICISKILRLYYLSRKELKMSNDIFFNLMVPNKELGNEESVSVITNCLLDYLISNNIYKRINNNIVQSEMSKFNFYNGIIELVEGNYEYAYQLFDSSINTFTKKKCIQNKKYLILASLLQSNYNINITFDKKIKIYFDLVKIVKSANLQAFYKFLEDFKIELIRDKTFFIILRLSQIVIQEKIRCMSLVYSRISFDDMSVRLKMEREDLEFILRKSINSGLVSGRIEGEIYYTSKQKGIEEIKLQFEQVKRINEQIKREMKYPPIIPLSYDKAVNN</sequence>
<dbReference type="GeneID" id="36319391"/>
<evidence type="ECO:0000313" key="2">
    <source>
        <dbReference type="EMBL" id="KKO76603.1"/>
    </source>
</evidence>
<dbReference type="EMBL" id="JPQZ01000002">
    <property type="protein sequence ID" value="KKO76603.1"/>
    <property type="molecule type" value="Genomic_DNA"/>
</dbReference>
<name>A0A0F9WV41_9MICR</name>
<dbReference type="Proteomes" id="UP000034350">
    <property type="component" value="Unassembled WGS sequence"/>
</dbReference>
<proteinExistence type="predicted"/>
<evidence type="ECO:0000259" key="1">
    <source>
        <dbReference type="PROSITE" id="PS50250"/>
    </source>
</evidence>
<dbReference type="GO" id="GO:0008541">
    <property type="term" value="C:proteasome regulatory particle, lid subcomplex"/>
    <property type="evidence" value="ECO:0007669"/>
    <property type="project" value="TreeGrafter"/>
</dbReference>
<evidence type="ECO:0000313" key="3">
    <source>
        <dbReference type="Proteomes" id="UP000034350"/>
    </source>
</evidence>
<reference evidence="2 3" key="1">
    <citation type="journal article" date="2015" name="Environ. Microbiol.">
        <title>Genome analyses suggest the presence of polyploidy and recent human-driven expansions in eight global populations of the honeybee pathogen Nosema ceranae.</title>
        <authorList>
            <person name="Pelin A."/>
            <person name="Selman M."/>
            <person name="Aris-Brosou S."/>
            <person name="Farinelli L."/>
            <person name="Corradi N."/>
        </authorList>
    </citation>
    <scope>NUCLEOTIDE SEQUENCE [LARGE SCALE GENOMIC DNA]</scope>
    <source>
        <strain evidence="2 3">PA08 1199</strain>
    </source>
</reference>
<dbReference type="SMART" id="SM00753">
    <property type="entry name" value="PAM"/>
    <property type="match status" value="1"/>
</dbReference>
<keyword evidence="3" id="KW-1185">Reference proteome</keyword>
<dbReference type="AlphaFoldDB" id="A0A0F9WV41"/>
<dbReference type="InterPro" id="IPR000717">
    <property type="entry name" value="PCI_dom"/>
</dbReference>
<dbReference type="VEuPathDB" id="MicrosporidiaDB:G9O61_00g001100"/>
<organism evidence="2 3">
    <name type="scientific">Vairimorpha ceranae</name>
    <dbReference type="NCBI Taxonomy" id="40302"/>
    <lineage>
        <taxon>Eukaryota</taxon>
        <taxon>Fungi</taxon>
        <taxon>Fungi incertae sedis</taxon>
        <taxon>Microsporidia</taxon>
        <taxon>Nosematidae</taxon>
        <taxon>Vairimorpha</taxon>
    </lineage>
</organism>